<protein>
    <recommendedName>
        <fullName evidence="6">FecR protein domain-containing protein</fullName>
    </recommendedName>
</protein>
<dbReference type="PIRSF" id="PIRSF018266">
    <property type="entry name" value="FecR"/>
    <property type="match status" value="1"/>
</dbReference>
<evidence type="ECO:0000313" key="5">
    <source>
        <dbReference type="Proteomes" id="UP000253919"/>
    </source>
</evidence>
<name>A0A369QBE4_9BACT</name>
<evidence type="ECO:0000313" key="4">
    <source>
        <dbReference type="EMBL" id="RDC61782.1"/>
    </source>
</evidence>
<dbReference type="Gene3D" id="2.60.120.1440">
    <property type="match status" value="1"/>
</dbReference>
<dbReference type="InterPro" id="IPR012373">
    <property type="entry name" value="Ferrdict_sens_TM"/>
</dbReference>
<dbReference type="PANTHER" id="PTHR30273">
    <property type="entry name" value="PERIPLASMIC SIGNAL SENSOR AND SIGMA FACTOR ACTIVATOR FECR-RELATED"/>
    <property type="match status" value="1"/>
</dbReference>
<sequence length="367" mass="41740">MKKIIFSSGKAIRKCQTLYLEVDLLDMKFSDYKLKDFIQDESFKNWVNNTVPDDMLQWEMWLDNNPHKRPIANEAAAIIRGIAFKKKQVSRQKIDAGWQQVISKIAQSRDAEAIIPVKKDEWRAVWRMAAVWVGLLVVATASFYFYKSNSKLQYQTGFGETTTIILPDKSTVVLNGNSKLTLINNWSFNKDREVWLEGEAFFSVLKKPGQGNARFLVHTGDMDVKVLGTKFNVTNRKAKTRVVLNSGKVQLSAQTLAPGKSAIMQPGELAELRLDKKEFVKKKVNPLIYSSWIHKKLLFDDTSIRDIAALLEDNYGFQVKLNDPAIMDRKLTGEVYVEDVETLLKALSKSFQLDIAQTGNVLVIKGR</sequence>
<dbReference type="Pfam" id="PF16344">
    <property type="entry name" value="FecR_C"/>
    <property type="match status" value="1"/>
</dbReference>
<reference evidence="4 5" key="1">
    <citation type="submission" date="2018-04" db="EMBL/GenBank/DDBJ databases">
        <title>Adhaeribacter sp. HMF7616 genome sequencing and assembly.</title>
        <authorList>
            <person name="Kang H."/>
            <person name="Kang J."/>
            <person name="Cha I."/>
            <person name="Kim H."/>
            <person name="Joh K."/>
        </authorList>
    </citation>
    <scope>NUCLEOTIDE SEQUENCE [LARGE SCALE GENOMIC DNA]</scope>
    <source>
        <strain evidence="4 5">HMF7616</strain>
    </source>
</reference>
<keyword evidence="5" id="KW-1185">Reference proteome</keyword>
<feature type="domain" description="FecR protein" evidence="2">
    <location>
        <begin position="154"/>
        <end position="250"/>
    </location>
</feature>
<evidence type="ECO:0000259" key="2">
    <source>
        <dbReference type="Pfam" id="PF04773"/>
    </source>
</evidence>
<organism evidence="4 5">
    <name type="scientific">Adhaeribacter pallidiroseus</name>
    <dbReference type="NCBI Taxonomy" id="2072847"/>
    <lineage>
        <taxon>Bacteria</taxon>
        <taxon>Pseudomonadati</taxon>
        <taxon>Bacteroidota</taxon>
        <taxon>Cytophagia</taxon>
        <taxon>Cytophagales</taxon>
        <taxon>Hymenobacteraceae</taxon>
        <taxon>Adhaeribacter</taxon>
    </lineage>
</organism>
<feature type="domain" description="Protein FecR C-terminal" evidence="3">
    <location>
        <begin position="296"/>
        <end position="363"/>
    </location>
</feature>
<dbReference type="Pfam" id="PF04773">
    <property type="entry name" value="FecR"/>
    <property type="match status" value="1"/>
</dbReference>
<accession>A0A369QBE4</accession>
<dbReference type="InterPro" id="IPR006860">
    <property type="entry name" value="FecR"/>
</dbReference>
<evidence type="ECO:0000259" key="3">
    <source>
        <dbReference type="Pfam" id="PF16344"/>
    </source>
</evidence>
<dbReference type="Gene3D" id="3.55.50.30">
    <property type="match status" value="1"/>
</dbReference>
<dbReference type="Proteomes" id="UP000253919">
    <property type="component" value="Unassembled WGS sequence"/>
</dbReference>
<dbReference type="EMBL" id="QASA01000001">
    <property type="protein sequence ID" value="RDC61782.1"/>
    <property type="molecule type" value="Genomic_DNA"/>
</dbReference>
<feature type="transmembrane region" description="Helical" evidence="1">
    <location>
        <begin position="124"/>
        <end position="146"/>
    </location>
</feature>
<dbReference type="PANTHER" id="PTHR30273:SF2">
    <property type="entry name" value="PROTEIN FECR"/>
    <property type="match status" value="1"/>
</dbReference>
<keyword evidence="1" id="KW-0472">Membrane</keyword>
<dbReference type="GO" id="GO:0016989">
    <property type="term" value="F:sigma factor antagonist activity"/>
    <property type="evidence" value="ECO:0007669"/>
    <property type="project" value="TreeGrafter"/>
</dbReference>
<comment type="caution">
    <text evidence="4">The sequence shown here is derived from an EMBL/GenBank/DDBJ whole genome shotgun (WGS) entry which is preliminary data.</text>
</comment>
<evidence type="ECO:0000256" key="1">
    <source>
        <dbReference type="SAM" id="Phobius"/>
    </source>
</evidence>
<dbReference type="InterPro" id="IPR032508">
    <property type="entry name" value="FecR_C"/>
</dbReference>
<dbReference type="AlphaFoldDB" id="A0A369QBE4"/>
<proteinExistence type="predicted"/>
<keyword evidence="1" id="KW-0812">Transmembrane</keyword>
<gene>
    <name evidence="4" type="ORF">AHMF7616_00371</name>
</gene>
<evidence type="ECO:0008006" key="6">
    <source>
        <dbReference type="Google" id="ProtNLM"/>
    </source>
</evidence>
<keyword evidence="1" id="KW-1133">Transmembrane helix</keyword>